<dbReference type="InterPro" id="IPR047865">
    <property type="entry name" value="Ribosomal_uL10_bac_type"/>
</dbReference>
<dbReference type="SUPFAM" id="SSF160369">
    <property type="entry name" value="Ribosomal protein L10-like"/>
    <property type="match status" value="1"/>
</dbReference>
<comment type="function">
    <text evidence="5">Forms part of the ribosomal stalk, playing a central role in the interaction of the ribosome with GTP-bound translation factors.</text>
</comment>
<dbReference type="GO" id="GO:0005840">
    <property type="term" value="C:ribosome"/>
    <property type="evidence" value="ECO:0007669"/>
    <property type="project" value="UniProtKB-KW"/>
</dbReference>
<sequence length="178" mass="18739">MSKTKAAKAATIETLTNALRSAKGVAFVNFVGLTVKDATALRRRCRAAGIKYLVAKKTLLELAFKKEGIDSVNPRELSGGIAAVFGSEDEISAAKTINDFGVDHQGLKFVGGLMPESSGWRFLTAAEVDALAKLPGRQALVAELVGTMLSPVRGLVGALAGNTRSLVQVLRAIQESRA</sequence>
<dbReference type="NCBIfam" id="NF000955">
    <property type="entry name" value="PRK00099.1-1"/>
    <property type="match status" value="1"/>
</dbReference>
<evidence type="ECO:0000256" key="1">
    <source>
        <dbReference type="ARBA" id="ARBA00008889"/>
    </source>
</evidence>
<dbReference type="Proteomes" id="UP000176846">
    <property type="component" value="Unassembled WGS sequence"/>
</dbReference>
<gene>
    <name evidence="5" type="primary">rplJ</name>
    <name evidence="6" type="ORF">A2936_00060</name>
</gene>
<evidence type="ECO:0000256" key="2">
    <source>
        <dbReference type="ARBA" id="ARBA00022980"/>
    </source>
</evidence>
<dbReference type="GO" id="GO:0070180">
    <property type="term" value="F:large ribosomal subunit rRNA binding"/>
    <property type="evidence" value="ECO:0007669"/>
    <property type="project" value="UniProtKB-UniRule"/>
</dbReference>
<organism evidence="6 7">
    <name type="scientific">Candidatus Uhrbacteria bacterium RIFCSPLOWO2_01_FULL_47_25</name>
    <dbReference type="NCBI Taxonomy" id="1802402"/>
    <lineage>
        <taxon>Bacteria</taxon>
        <taxon>Candidatus Uhriibacteriota</taxon>
    </lineage>
</organism>
<dbReference type="Gene3D" id="6.10.250.290">
    <property type="match status" value="1"/>
</dbReference>
<dbReference type="AlphaFoldDB" id="A0A1F7UT46"/>
<evidence type="ECO:0000256" key="4">
    <source>
        <dbReference type="ARBA" id="ARBA00035202"/>
    </source>
</evidence>
<keyword evidence="5" id="KW-0699">rRNA-binding</keyword>
<dbReference type="HAMAP" id="MF_00362">
    <property type="entry name" value="Ribosomal_uL10"/>
    <property type="match status" value="1"/>
</dbReference>
<dbReference type="PANTHER" id="PTHR11560">
    <property type="entry name" value="39S RIBOSOMAL PROTEIN L10, MITOCHONDRIAL"/>
    <property type="match status" value="1"/>
</dbReference>
<reference evidence="6 7" key="1">
    <citation type="journal article" date="2016" name="Nat. Commun.">
        <title>Thousands of microbial genomes shed light on interconnected biogeochemical processes in an aquifer system.</title>
        <authorList>
            <person name="Anantharaman K."/>
            <person name="Brown C.T."/>
            <person name="Hug L.A."/>
            <person name="Sharon I."/>
            <person name="Castelle C.J."/>
            <person name="Probst A.J."/>
            <person name="Thomas B.C."/>
            <person name="Singh A."/>
            <person name="Wilkins M.J."/>
            <person name="Karaoz U."/>
            <person name="Brodie E.L."/>
            <person name="Williams K.H."/>
            <person name="Hubbard S.S."/>
            <person name="Banfield J.F."/>
        </authorList>
    </citation>
    <scope>NUCLEOTIDE SEQUENCE [LARGE SCALE GENOMIC DNA]</scope>
</reference>
<keyword evidence="3 5" id="KW-0687">Ribonucleoprotein</keyword>
<dbReference type="Gene3D" id="3.30.70.1730">
    <property type="match status" value="1"/>
</dbReference>
<comment type="caution">
    <text evidence="6">The sequence shown here is derived from an EMBL/GenBank/DDBJ whole genome shotgun (WGS) entry which is preliminary data.</text>
</comment>
<dbReference type="InterPro" id="IPR043141">
    <property type="entry name" value="Ribosomal_uL10-like_sf"/>
</dbReference>
<name>A0A1F7UT46_9BACT</name>
<evidence type="ECO:0000313" key="6">
    <source>
        <dbReference type="EMBL" id="OGL81462.1"/>
    </source>
</evidence>
<dbReference type="Pfam" id="PF00466">
    <property type="entry name" value="Ribosomal_L10"/>
    <property type="match status" value="1"/>
</dbReference>
<evidence type="ECO:0000256" key="3">
    <source>
        <dbReference type="ARBA" id="ARBA00023274"/>
    </source>
</evidence>
<keyword evidence="5" id="KW-0694">RNA-binding</keyword>
<dbReference type="GO" id="GO:1990904">
    <property type="term" value="C:ribonucleoprotein complex"/>
    <property type="evidence" value="ECO:0007669"/>
    <property type="project" value="UniProtKB-KW"/>
</dbReference>
<dbReference type="InterPro" id="IPR001790">
    <property type="entry name" value="Ribosomal_uL10"/>
</dbReference>
<keyword evidence="2 5" id="KW-0689">Ribosomal protein</keyword>
<dbReference type="InterPro" id="IPR022973">
    <property type="entry name" value="Ribosomal_uL10_bac"/>
</dbReference>
<dbReference type="EMBL" id="MGEK01000028">
    <property type="protein sequence ID" value="OGL81462.1"/>
    <property type="molecule type" value="Genomic_DNA"/>
</dbReference>
<accession>A0A1F7UT46</accession>
<evidence type="ECO:0000313" key="7">
    <source>
        <dbReference type="Proteomes" id="UP000176846"/>
    </source>
</evidence>
<protein>
    <recommendedName>
        <fullName evidence="4 5">Large ribosomal subunit protein uL10</fullName>
    </recommendedName>
</protein>
<proteinExistence type="inferred from homology"/>
<evidence type="ECO:0000256" key="5">
    <source>
        <dbReference type="HAMAP-Rule" id="MF_00362"/>
    </source>
</evidence>
<comment type="similarity">
    <text evidence="1 5">Belongs to the universal ribosomal protein uL10 family.</text>
</comment>
<dbReference type="GO" id="GO:0006412">
    <property type="term" value="P:translation"/>
    <property type="evidence" value="ECO:0007669"/>
    <property type="project" value="UniProtKB-UniRule"/>
</dbReference>
<comment type="subunit">
    <text evidence="5">Part of the ribosomal stalk of the 50S ribosomal subunit. The N-terminus interacts with L11 and the large rRNA to form the base of the stalk. The C-terminus forms an elongated spine to which L12 dimers bind in a sequential fashion forming a multimeric L10(L12)X complex.</text>
</comment>
<dbReference type="CDD" id="cd05797">
    <property type="entry name" value="Ribosomal_L10"/>
    <property type="match status" value="1"/>
</dbReference>